<keyword evidence="7" id="KW-0243">Dynein</keyword>
<evidence type="ECO:0000256" key="2">
    <source>
        <dbReference type="ARBA" id="ARBA00008887"/>
    </source>
</evidence>
<dbReference type="Gene3D" id="1.10.8.710">
    <property type="match status" value="1"/>
</dbReference>
<dbReference type="PANTHER" id="PTHR10676:SF359">
    <property type="entry name" value="DYNEIN HEAVY CHAIN DOMAIN-CONTAINING PROTEIN 1"/>
    <property type="match status" value="1"/>
</dbReference>
<evidence type="ECO:0000256" key="11">
    <source>
        <dbReference type="SAM" id="MobiDB-lite"/>
    </source>
</evidence>
<evidence type="ECO:0000256" key="5">
    <source>
        <dbReference type="ARBA" id="ARBA00022741"/>
    </source>
</evidence>
<keyword evidence="14" id="KW-1185">Reference proteome</keyword>
<feature type="region of interest" description="Disordered" evidence="11">
    <location>
        <begin position="1358"/>
        <end position="1385"/>
    </location>
</feature>
<dbReference type="Gene3D" id="3.40.50.300">
    <property type="entry name" value="P-loop containing nucleotide triphosphate hydrolases"/>
    <property type="match status" value="6"/>
</dbReference>
<dbReference type="InterPro" id="IPR024317">
    <property type="entry name" value="Dynein_heavy_chain_D4_dom"/>
</dbReference>
<dbReference type="InterPro" id="IPR004273">
    <property type="entry name" value="Dynein_heavy_D6_P-loop"/>
</dbReference>
<dbReference type="EMBL" id="JADWDJ010000015">
    <property type="protein sequence ID" value="KAG5269500.1"/>
    <property type="molecule type" value="Genomic_DNA"/>
</dbReference>
<dbReference type="GO" id="GO:0045505">
    <property type="term" value="F:dynein intermediate chain binding"/>
    <property type="evidence" value="ECO:0007669"/>
    <property type="project" value="InterPro"/>
</dbReference>
<dbReference type="InterPro" id="IPR041466">
    <property type="entry name" value="Dynein_AAA5_ext"/>
</dbReference>
<reference evidence="13" key="1">
    <citation type="submission" date="2020-10" db="EMBL/GenBank/DDBJ databases">
        <title>Chromosome-scale genome assembly of the Allis shad, Alosa alosa.</title>
        <authorList>
            <person name="Margot Z."/>
            <person name="Christophe K."/>
            <person name="Cabau C."/>
            <person name="Louis A."/>
            <person name="Berthelot C."/>
            <person name="Parey E."/>
            <person name="Roest Crollius H."/>
            <person name="Montfort J."/>
            <person name="Robinson-Rechavi M."/>
            <person name="Bucao C."/>
            <person name="Bouchez O."/>
            <person name="Gislard M."/>
            <person name="Lluch J."/>
            <person name="Milhes M."/>
            <person name="Lampietro C."/>
            <person name="Lopez Roques C."/>
            <person name="Donnadieu C."/>
            <person name="Braasch I."/>
            <person name="Desvignes T."/>
            <person name="Postlethwait J."/>
            <person name="Bobe J."/>
            <person name="Guiguen Y."/>
        </authorList>
    </citation>
    <scope>NUCLEOTIDE SEQUENCE</scope>
    <source>
        <strain evidence="13">M-15738</strain>
        <tissue evidence="13">Blood</tissue>
    </source>
</reference>
<dbReference type="GO" id="GO:0036156">
    <property type="term" value="C:inner dynein arm"/>
    <property type="evidence" value="ECO:0007669"/>
    <property type="project" value="TreeGrafter"/>
</dbReference>
<keyword evidence="5" id="KW-0547">Nucleotide-binding</keyword>
<gene>
    <name evidence="13" type="ORF">AALO_G00202740</name>
</gene>
<evidence type="ECO:0000256" key="3">
    <source>
        <dbReference type="ARBA" id="ARBA00022490"/>
    </source>
</evidence>
<evidence type="ECO:0000256" key="4">
    <source>
        <dbReference type="ARBA" id="ARBA00022701"/>
    </source>
</evidence>
<dbReference type="GO" id="GO:0036126">
    <property type="term" value="C:sperm flagellum"/>
    <property type="evidence" value="ECO:0007669"/>
    <property type="project" value="TreeGrafter"/>
</dbReference>
<evidence type="ECO:0000256" key="10">
    <source>
        <dbReference type="ARBA" id="ARBA00023212"/>
    </source>
</evidence>
<dbReference type="GO" id="GO:0005874">
    <property type="term" value="C:microtubule"/>
    <property type="evidence" value="ECO:0007669"/>
    <property type="project" value="UniProtKB-KW"/>
</dbReference>
<sequence>MSETLLYPSSLRISADFARNEGQTEMNNSSIMATLTDLLSQFPLQCLLVSEEARWCSDVQKTFQNTSRVKWERIKSRSTLKLQILCRAIQDGIMDSCERTHKYRHKMASLRALILLNMKHFRQLSQLMQVKGEFESSFVWHRLMKYHLDLHANQNDREPPLGTQESHCNATKSCYVEILGNKLTYGYEYVGPENWMIVSSPSTERAVLGILLALTNYRCGLVSGPCMSGKRKTVVNLGQALGQHVVTLKCHTNTHPSVVGQMLLGALKTGSWLVLESVDSLTQGALSTLGQQLSDIHQSFLSLLGNTQSNKDTGHWSNYRFEETVGDIFNKPDMMEGRMVFTGKSILAKLSYGCVAISSNSYSVKMPENLRFATRPISLTVPDYTIIMEVLLTSQGFTDAPAISQRLMSLFSMAKDSVCLPDIISGSQTSWLALINSIIATSSSHLHKSKVEEFRRDSMVTEDVQRVVKPSEELSIVKGQTSRFNKTAAILNSLAEEQAVVKGILSVVIPAISDHQKSCQFRRIFEELFPTFRSLPVLHHFNEERDQFNLKNALAEELQKTGLHADSGVISSALTLFQSLKFSQAVLMVGPAGSGKTTCYQALAGALRKLASRIVEVDEENFNEGQTSNSELQVPASTSWYWVYTVVLFPNAMSHEEIFGGCSEKQCTWRDGAFTKVLRESERHDLSANPFYKVGKRRVLVRKMKWLVLDGDPLATPGWLDKLSTLGTSQPFLSLSSGEKVWPSREDMRVLAEVTDISGASPSAVTQCCLVYFSGKDLWKSVWKAEMDVLYREHTLEHKTLKMWKSMAADLFARTLTFIKLNALTSVLLGDENSVRKSSHGVIDGLQEVMSFIRILHAQLEHWRKGHGMKASPKEIEKQDSLNASTSTEIYVRNMFVVAYIWGFGGHLHPRHWPQFSHFARQSLYESRYKVEFPKEGSVFDHCFTLSEGNQRETSNTLSCSIGKSLQLHANIPQYERHAYLLELLVDANQPAILVGETGSGKTTLCQSVLNKGRQLIRVPATPLLHIPDLRKALESMRFQHSRAKRMGKSMNQSGMLLFIDDLHDAPLDASGKESMALEMLRQCITRRGFMTNDGYHFKLFRSGAVCYLGTCSIPGKGRNSGNRISQRLTRQFSILPLPSLEVDILFSFHSSHLQRWLNSFACKPPDMARCIISATLNLYQAMCKNFCPQTNRSLIFFSVHDLQKVFQGMFLWSLRATTQQVTQKMCSLPAVLPPSALPLFPPAVLGPTANVLNIARLWMHECLRTFRDRLGSEEDIQTFIKLLAEVSEGHFGKRLAVEPLTDKQDTSRSACPSPHAGSVRANSTDLKQKQTVDGNTLIKALNKSQLSEKVHCKEKSLFSSSDSSSGSDEDICGETPMKSNTKITPKRRRYVERGNKTDDLEGVQLNTKFGAVVTILKSPMLKKLHKKSQQAKEQVYYSPWATAVDSVPPLQFLKDMGATIPSAVFCPELSEPLNSVSQQNNFKRNSVYQERDLDLLAQQLALTVKGREQEEETEGNDQWKCTASYAVYKARVRQLSHILRVLLIPGGHGALFCTAKGTGRKTTVRLAALLSGYKLMEVHERNEDKFREMLRDAGSLTGMLGIKIILLVHENINQAIRDELLMVMASGTVPDLYSEEDQKELIQRIITSGNSSRNRLSDDQALDKYFRNIQRNLHVFLLLPLIKDGADRFVKCAVLSAHIKKALRLCHCVEIYSPWTGQDLVEIARHQFKDHPLNADIEVDRDTLTASISWATACIHQSAVRYADNYLPGQQPFTSQKYVELIANYLQLCSHMRSHGQSHANRMVMILSRVSDIADIAQQSRQQVITLKDKLKTMHKDHALLLRAKETERTVCARTHWHYIMEKNSLAQLEEQAYEANKQVEDALKQVTQLYKKSVNALKCLSQVDLEEVRRYRCPPEGVVLVMDAICMLFDCPRNWESSKKLLGQPNFFQELEFYDRSSINDKLYKKLSSIVHMTEFQPGVVRFKSHACESLCNWVRALYEHASVLRTIAPQQAQKKIMDASVEESRKHMQEVCMQEELSRERYQEVKGRIEVNRQGMEDVSMQVRLKDVQEREATNTLKQIEYHIAKWKARKKEIEMNIQTIPGDALILVAVITYFGPFGSDVQMELLDKWRELCLHGQTKSNLRDPRASLVTDSLVSSLDIPPAFAIPMDKHLQRALARTIGDEQCVDPCVSPGSVIKLLLWFYRSAWVSRWPLLADIQQHEEFRSQCMGIKGKVNVENEYGLVVSADDPDLLDKLSHGAEKGLKVMVTHLERLMPSPEFLKFLVHPSGSRTPGFICPVRSSHPDFCLFFSTPLSMRAVLREIHPAILKEVQVIDLSLSSAELKELMMSEILQSENPDLWTQHFQIRSNKQSLENKLHHEEMSLMEYVLQSYTPLQQDLAFLPRVAACHKASQKRQGDIEQCCQELECHRPLLFHYRFITDLAVAFYQALQQVAVLSPLYLFTLHNFLTALRHALLSKGQPNVSCNSEGSAMAKVTKRIVLQLMAHYRPCVFQSHFTLLRLLVSVALFGHSEDYTKKELEAFLYGLSGPLQVSLDSAPCLELPSWIPSSVHAELMQLEKIPPFRGLIKSLAANADQWQEYLSFPSSTVIGPIPCQSHAHLSTMQRALLWRTLFPSWLAAVAEDLAACQLGQPVHSAPQVGSTRAPHTGCPEALARYLNKNDGPVIIQLPHPSQGVSASAHPIHWLTQIGQIPGDTRVVKMISLGTNSEKDLILRELEQGAERGHWVVLNNCHLVKEWDEEVVRKLTHILSLAAKEDPKWR</sequence>
<organism evidence="13 14">
    <name type="scientific">Alosa alosa</name>
    <name type="common">allis shad</name>
    <dbReference type="NCBI Taxonomy" id="278164"/>
    <lineage>
        <taxon>Eukaryota</taxon>
        <taxon>Metazoa</taxon>
        <taxon>Chordata</taxon>
        <taxon>Craniata</taxon>
        <taxon>Vertebrata</taxon>
        <taxon>Euteleostomi</taxon>
        <taxon>Actinopterygii</taxon>
        <taxon>Neopterygii</taxon>
        <taxon>Teleostei</taxon>
        <taxon>Clupei</taxon>
        <taxon>Clupeiformes</taxon>
        <taxon>Clupeoidei</taxon>
        <taxon>Clupeidae</taxon>
        <taxon>Alosa</taxon>
    </lineage>
</organism>
<feature type="domain" description="AAA+ ATPase" evidence="12">
    <location>
        <begin position="582"/>
        <end position="777"/>
    </location>
</feature>
<dbReference type="Gene3D" id="1.10.472.130">
    <property type="match status" value="1"/>
</dbReference>
<dbReference type="GO" id="GO:0051959">
    <property type="term" value="F:dynein light intermediate chain binding"/>
    <property type="evidence" value="ECO:0007669"/>
    <property type="project" value="InterPro"/>
</dbReference>
<evidence type="ECO:0000256" key="1">
    <source>
        <dbReference type="ARBA" id="ARBA00004245"/>
    </source>
</evidence>
<dbReference type="SMART" id="SM00382">
    <property type="entry name" value="AAA"/>
    <property type="match status" value="2"/>
</dbReference>
<comment type="similarity">
    <text evidence="2">Belongs to the dynein heavy chain family.</text>
</comment>
<keyword evidence="10" id="KW-0206">Cytoskeleton</keyword>
<evidence type="ECO:0000256" key="7">
    <source>
        <dbReference type="ARBA" id="ARBA00023017"/>
    </source>
</evidence>
<dbReference type="Gene3D" id="1.20.920.30">
    <property type="match status" value="1"/>
</dbReference>
<evidence type="ECO:0000259" key="12">
    <source>
        <dbReference type="SMART" id="SM00382"/>
    </source>
</evidence>
<proteinExistence type="inferred from homology"/>
<dbReference type="Pfam" id="PF12780">
    <property type="entry name" value="AAA_8"/>
    <property type="match status" value="1"/>
</dbReference>
<comment type="subcellular location">
    <subcellularLocation>
        <location evidence="1">Cytoplasm</location>
        <location evidence="1">Cytoskeleton</location>
    </subcellularLocation>
</comment>
<feature type="compositionally biased region" description="Low complexity" evidence="11">
    <location>
        <begin position="1358"/>
        <end position="1367"/>
    </location>
</feature>
<dbReference type="CDD" id="cd00009">
    <property type="entry name" value="AAA"/>
    <property type="match status" value="1"/>
</dbReference>
<keyword evidence="3" id="KW-0963">Cytoplasm</keyword>
<dbReference type="GO" id="GO:0005524">
    <property type="term" value="F:ATP binding"/>
    <property type="evidence" value="ECO:0007669"/>
    <property type="project" value="UniProtKB-KW"/>
</dbReference>
<keyword evidence="9" id="KW-0505">Motor protein</keyword>
<dbReference type="InterPro" id="IPR043157">
    <property type="entry name" value="Dynein_AAA1S"/>
</dbReference>
<evidence type="ECO:0000313" key="14">
    <source>
        <dbReference type="Proteomes" id="UP000823561"/>
    </source>
</evidence>
<dbReference type="PANTHER" id="PTHR10676">
    <property type="entry name" value="DYNEIN HEAVY CHAIN FAMILY PROTEIN"/>
    <property type="match status" value="1"/>
</dbReference>
<dbReference type="Pfam" id="PF03028">
    <property type="entry name" value="Dynein_heavy"/>
    <property type="match status" value="1"/>
</dbReference>
<protein>
    <recommendedName>
        <fullName evidence="12">AAA+ ATPase domain-containing protein</fullName>
    </recommendedName>
</protein>
<dbReference type="InterPro" id="IPR027417">
    <property type="entry name" value="P-loop_NTPase"/>
</dbReference>
<keyword evidence="4" id="KW-0493">Microtubule</keyword>
<keyword evidence="8" id="KW-0175">Coiled coil</keyword>
<dbReference type="Pfam" id="PF17852">
    <property type="entry name" value="Dynein_AAA_lid"/>
    <property type="match status" value="1"/>
</dbReference>
<feature type="domain" description="AAA+ ATPase" evidence="12">
    <location>
        <begin position="988"/>
        <end position="1139"/>
    </location>
</feature>
<evidence type="ECO:0000256" key="6">
    <source>
        <dbReference type="ARBA" id="ARBA00022840"/>
    </source>
</evidence>
<dbReference type="InterPro" id="IPR024743">
    <property type="entry name" value="Dynein_HC_stalk"/>
</dbReference>
<dbReference type="Gene3D" id="1.20.920.20">
    <property type="match status" value="1"/>
</dbReference>
<keyword evidence="6" id="KW-0067">ATP-binding</keyword>
<accession>A0AAV6G3R8</accession>
<evidence type="ECO:0000256" key="8">
    <source>
        <dbReference type="ARBA" id="ARBA00023054"/>
    </source>
</evidence>
<dbReference type="InterPro" id="IPR003593">
    <property type="entry name" value="AAA+_ATPase"/>
</dbReference>
<dbReference type="Pfam" id="PF12774">
    <property type="entry name" value="AAA_6"/>
    <property type="match status" value="2"/>
</dbReference>
<name>A0AAV6G3R8_9TELE</name>
<dbReference type="Proteomes" id="UP000823561">
    <property type="component" value="Chromosome 15"/>
</dbReference>
<feature type="region of interest" description="Disordered" evidence="11">
    <location>
        <begin position="1303"/>
        <end position="1328"/>
    </location>
</feature>
<comment type="caution">
    <text evidence="13">The sequence shown here is derived from an EMBL/GenBank/DDBJ whole genome shotgun (WGS) entry which is preliminary data.</text>
</comment>
<dbReference type="Pfam" id="PF12775">
    <property type="entry name" value="AAA_7"/>
    <property type="match status" value="1"/>
</dbReference>
<evidence type="ECO:0000256" key="9">
    <source>
        <dbReference type="ARBA" id="ARBA00023175"/>
    </source>
</evidence>
<dbReference type="GO" id="GO:0030317">
    <property type="term" value="P:flagellated sperm motility"/>
    <property type="evidence" value="ECO:0007669"/>
    <property type="project" value="TreeGrafter"/>
</dbReference>
<dbReference type="Pfam" id="PF12777">
    <property type="entry name" value="MT"/>
    <property type="match status" value="1"/>
</dbReference>
<dbReference type="GO" id="GO:0008569">
    <property type="term" value="F:minus-end-directed microtubule motor activity"/>
    <property type="evidence" value="ECO:0007669"/>
    <property type="project" value="InterPro"/>
</dbReference>
<dbReference type="SUPFAM" id="SSF52540">
    <property type="entry name" value="P-loop containing nucleoside triphosphate hydrolases"/>
    <property type="match status" value="4"/>
</dbReference>
<dbReference type="Gene3D" id="1.20.58.1120">
    <property type="match status" value="1"/>
</dbReference>
<dbReference type="InterPro" id="IPR035699">
    <property type="entry name" value="AAA_6"/>
</dbReference>
<evidence type="ECO:0000313" key="13">
    <source>
        <dbReference type="EMBL" id="KAG5269500.1"/>
    </source>
</evidence>
<dbReference type="InterPro" id="IPR026983">
    <property type="entry name" value="DHC"/>
</dbReference>